<sequence length="76" mass="8268">SSTVVATERSTAILDERMTDVRRQNLMIMDLLTNANDGIQTNTDSLQAIRGLDTSTADQLRGIMAEELTKAQGNDA</sequence>
<keyword evidence="2" id="KW-1185">Reference proteome</keyword>
<accession>A0A812SN57</accession>
<reference evidence="1" key="1">
    <citation type="submission" date="2021-02" db="EMBL/GenBank/DDBJ databases">
        <authorList>
            <person name="Dougan E. K."/>
            <person name="Rhodes N."/>
            <person name="Thang M."/>
            <person name="Chan C."/>
        </authorList>
    </citation>
    <scope>NUCLEOTIDE SEQUENCE</scope>
</reference>
<proteinExistence type="predicted"/>
<name>A0A812SN57_9DINO</name>
<gene>
    <name evidence="1" type="primary">hop</name>
    <name evidence="1" type="ORF">SNEC2469_LOCUS13754</name>
</gene>
<organism evidence="1 2">
    <name type="scientific">Symbiodinium necroappetens</name>
    <dbReference type="NCBI Taxonomy" id="1628268"/>
    <lineage>
        <taxon>Eukaryota</taxon>
        <taxon>Sar</taxon>
        <taxon>Alveolata</taxon>
        <taxon>Dinophyceae</taxon>
        <taxon>Suessiales</taxon>
        <taxon>Symbiodiniaceae</taxon>
        <taxon>Symbiodinium</taxon>
    </lineage>
</organism>
<dbReference type="OrthoDB" id="10291634at2759"/>
<comment type="caution">
    <text evidence="1">The sequence shown here is derived from an EMBL/GenBank/DDBJ whole genome shotgun (WGS) entry which is preliminary data.</text>
</comment>
<dbReference type="AlphaFoldDB" id="A0A812SN57"/>
<evidence type="ECO:0000313" key="1">
    <source>
        <dbReference type="EMBL" id="CAE7484709.1"/>
    </source>
</evidence>
<dbReference type="Proteomes" id="UP000601435">
    <property type="component" value="Unassembled WGS sequence"/>
</dbReference>
<dbReference type="EMBL" id="CAJNJA010021959">
    <property type="protein sequence ID" value="CAE7484709.1"/>
    <property type="molecule type" value="Genomic_DNA"/>
</dbReference>
<feature type="non-terminal residue" evidence="1">
    <location>
        <position position="76"/>
    </location>
</feature>
<protein>
    <submittedName>
        <fullName evidence="1">Hop protein</fullName>
    </submittedName>
</protein>
<evidence type="ECO:0000313" key="2">
    <source>
        <dbReference type="Proteomes" id="UP000601435"/>
    </source>
</evidence>
<feature type="non-terminal residue" evidence="1">
    <location>
        <position position="1"/>
    </location>
</feature>